<proteinExistence type="predicted"/>
<sequence length="88" mass="10579">MCQQRLSFVLSQALRQQRPLASCSKLKQRPLPMFRGWLSTVRYRTVLYNFLFYCSIVVRFVRYQVIYVPVCRRIGMYRPYRVVTFGTA</sequence>
<reference evidence="1" key="1">
    <citation type="submission" date="2021-03" db="EMBL/GenBank/DDBJ databases">
        <authorList>
            <consortium name="Genoscope - CEA"/>
            <person name="William W."/>
        </authorList>
    </citation>
    <scope>NUCLEOTIDE SEQUENCE</scope>
    <source>
        <strain evidence="1">Doubled-haploid Pahang</strain>
    </source>
</reference>
<reference evidence="2" key="2">
    <citation type="submission" date="2021-05" db="UniProtKB">
        <authorList>
            <consortium name="EnsemblPlants"/>
        </authorList>
    </citation>
    <scope>IDENTIFICATION</scope>
    <source>
        <strain evidence="2">subsp. malaccensis</strain>
    </source>
</reference>
<dbReference type="EMBL" id="HG996472">
    <property type="protein sequence ID" value="CAG1833302.1"/>
    <property type="molecule type" value="Genomic_DNA"/>
</dbReference>
<dbReference type="AlphaFoldDB" id="A0A804KCX4"/>
<name>A0A804KCX4_MUSAM</name>
<dbReference type="Proteomes" id="UP000012960">
    <property type="component" value="Unplaced"/>
</dbReference>
<evidence type="ECO:0000313" key="2">
    <source>
        <dbReference type="EnsemblPlants" id="Ma08_p31420.1"/>
    </source>
</evidence>
<keyword evidence="3" id="KW-1185">Reference proteome</keyword>
<dbReference type="EnsemblPlants" id="Ma08_t31420.1">
    <property type="protein sequence ID" value="Ma08_p31420.1"/>
    <property type="gene ID" value="Ma08_g31420"/>
</dbReference>
<organism evidence="2 3">
    <name type="scientific">Musa acuminata subsp. malaccensis</name>
    <name type="common">Wild banana</name>
    <name type="synonym">Musa malaccensis</name>
    <dbReference type="NCBI Taxonomy" id="214687"/>
    <lineage>
        <taxon>Eukaryota</taxon>
        <taxon>Viridiplantae</taxon>
        <taxon>Streptophyta</taxon>
        <taxon>Embryophyta</taxon>
        <taxon>Tracheophyta</taxon>
        <taxon>Spermatophyta</taxon>
        <taxon>Magnoliopsida</taxon>
        <taxon>Liliopsida</taxon>
        <taxon>Zingiberales</taxon>
        <taxon>Musaceae</taxon>
        <taxon>Musa</taxon>
    </lineage>
</organism>
<dbReference type="Gramene" id="Ma08_t31420.1">
    <property type="protein sequence ID" value="Ma08_p31420.1"/>
    <property type="gene ID" value="Ma08_g31420"/>
</dbReference>
<evidence type="ECO:0000313" key="1">
    <source>
        <dbReference type="EMBL" id="CAG1833302.1"/>
    </source>
</evidence>
<accession>A0A804KCX4</accession>
<gene>
    <name evidence="1" type="ORF">GSMUA_92220.1</name>
</gene>
<protein>
    <submittedName>
        <fullName evidence="1">(wild Malaysian banana) hypothetical protein</fullName>
    </submittedName>
</protein>
<dbReference type="InParanoid" id="A0A804KCX4"/>
<evidence type="ECO:0000313" key="3">
    <source>
        <dbReference type="Proteomes" id="UP000012960"/>
    </source>
</evidence>